<sequence length="122" mass="13286">MYSIIQRIANTIRLTVHLPDVDPVTQLKKYTNATSESGDQVPTTEELASPSPAMLPLLLNSDVNQSDQSTSEDSSLTDSERTLMGDDPDESRDDLMPSEGHIQDLDLDTNMTLSTTSTTSGK</sequence>
<evidence type="ECO:0000313" key="2">
    <source>
        <dbReference type="Proteomes" id="UP000079169"/>
    </source>
</evidence>
<feature type="compositionally biased region" description="Polar residues" evidence="1">
    <location>
        <begin position="30"/>
        <end position="43"/>
    </location>
</feature>
<proteinExistence type="predicted"/>
<feature type="compositionally biased region" description="Low complexity" evidence="1">
    <location>
        <begin position="108"/>
        <end position="122"/>
    </location>
</feature>
<feature type="compositionally biased region" description="Low complexity" evidence="1">
    <location>
        <begin position="47"/>
        <end position="77"/>
    </location>
</feature>
<protein>
    <submittedName>
        <fullName evidence="3">Uncharacterized protein LOC113471546</fullName>
    </submittedName>
</protein>
<dbReference type="GeneID" id="113471546"/>
<evidence type="ECO:0000313" key="3">
    <source>
        <dbReference type="RefSeq" id="XP_026686578.1"/>
    </source>
</evidence>
<keyword evidence="2" id="KW-1185">Reference proteome</keyword>
<feature type="region of interest" description="Disordered" evidence="1">
    <location>
        <begin position="30"/>
        <end position="122"/>
    </location>
</feature>
<accession>A0A3Q0JHK2</accession>
<gene>
    <name evidence="3" type="primary">LOC113471546</name>
</gene>
<reference evidence="3" key="1">
    <citation type="submission" date="2025-08" db="UniProtKB">
        <authorList>
            <consortium name="RefSeq"/>
        </authorList>
    </citation>
    <scope>IDENTIFICATION</scope>
</reference>
<dbReference type="AlphaFoldDB" id="A0A3Q0JHK2"/>
<dbReference type="KEGG" id="dci:113471546"/>
<dbReference type="Proteomes" id="UP000079169">
    <property type="component" value="Unplaced"/>
</dbReference>
<evidence type="ECO:0000256" key="1">
    <source>
        <dbReference type="SAM" id="MobiDB-lite"/>
    </source>
</evidence>
<name>A0A3Q0JHK2_DIACI</name>
<dbReference type="RefSeq" id="XP_026686578.1">
    <property type="nucleotide sequence ID" value="XM_026830777.1"/>
</dbReference>
<organism evidence="2 3">
    <name type="scientific">Diaphorina citri</name>
    <name type="common">Asian citrus psyllid</name>
    <dbReference type="NCBI Taxonomy" id="121845"/>
    <lineage>
        <taxon>Eukaryota</taxon>
        <taxon>Metazoa</taxon>
        <taxon>Ecdysozoa</taxon>
        <taxon>Arthropoda</taxon>
        <taxon>Hexapoda</taxon>
        <taxon>Insecta</taxon>
        <taxon>Pterygota</taxon>
        <taxon>Neoptera</taxon>
        <taxon>Paraneoptera</taxon>
        <taxon>Hemiptera</taxon>
        <taxon>Sternorrhyncha</taxon>
        <taxon>Psylloidea</taxon>
        <taxon>Psyllidae</taxon>
        <taxon>Diaphorininae</taxon>
        <taxon>Diaphorina</taxon>
    </lineage>
</organism>
<dbReference type="PaxDb" id="121845-A0A3Q0JHK2"/>